<reference evidence="1" key="1">
    <citation type="journal article" date="2014" name="Front. Microbiol.">
        <title>High frequency of phylogenetically diverse reductive dehalogenase-homologous genes in deep subseafloor sedimentary metagenomes.</title>
        <authorList>
            <person name="Kawai M."/>
            <person name="Futagami T."/>
            <person name="Toyoda A."/>
            <person name="Takaki Y."/>
            <person name="Nishi S."/>
            <person name="Hori S."/>
            <person name="Arai W."/>
            <person name="Tsubouchi T."/>
            <person name="Morono Y."/>
            <person name="Uchiyama I."/>
            <person name="Ito T."/>
            <person name="Fujiyama A."/>
            <person name="Inagaki F."/>
            <person name="Takami H."/>
        </authorList>
    </citation>
    <scope>NUCLEOTIDE SEQUENCE</scope>
    <source>
        <strain evidence="1">Expedition CK06-06</strain>
    </source>
</reference>
<protein>
    <submittedName>
        <fullName evidence="1">Uncharacterized protein</fullName>
    </submittedName>
</protein>
<sequence>MTQKESLEAAIESLNKLLPACYNFKKELVMSLDLFSRAENGKIGLTATQRSVIISHCNELNFIMEDIYNTFA</sequence>
<organism evidence="1">
    <name type="scientific">marine sediment metagenome</name>
    <dbReference type="NCBI Taxonomy" id="412755"/>
    <lineage>
        <taxon>unclassified sequences</taxon>
        <taxon>metagenomes</taxon>
        <taxon>ecological metagenomes</taxon>
    </lineage>
</organism>
<proteinExistence type="predicted"/>
<comment type="caution">
    <text evidence="1">The sequence shown here is derived from an EMBL/GenBank/DDBJ whole genome shotgun (WGS) entry which is preliminary data.</text>
</comment>
<accession>X0T3C9</accession>
<name>X0T3C9_9ZZZZ</name>
<dbReference type="EMBL" id="BARS01002199">
    <property type="protein sequence ID" value="GAF82687.1"/>
    <property type="molecule type" value="Genomic_DNA"/>
</dbReference>
<evidence type="ECO:0000313" key="1">
    <source>
        <dbReference type="EMBL" id="GAF82687.1"/>
    </source>
</evidence>
<gene>
    <name evidence="1" type="ORF">S01H1_04136</name>
</gene>
<dbReference type="AlphaFoldDB" id="X0T3C9"/>